<comment type="caution">
    <text evidence="2">The sequence shown here is derived from an EMBL/GenBank/DDBJ whole genome shotgun (WGS) entry which is preliminary data.</text>
</comment>
<dbReference type="InterPro" id="IPR052474">
    <property type="entry name" value="UDP-GlcNAc_transferase"/>
</dbReference>
<evidence type="ECO:0000313" key="3">
    <source>
        <dbReference type="Proteomes" id="UP000238392"/>
    </source>
</evidence>
<dbReference type="SUPFAM" id="SSF53756">
    <property type="entry name" value="UDP-Glycosyltransferase/glycogen phosphorylase"/>
    <property type="match status" value="1"/>
</dbReference>
<dbReference type="InterPro" id="IPR007235">
    <property type="entry name" value="Glyco_trans_28_C"/>
</dbReference>
<sequence length="154" mass="16671">MIFATVGTQLPFPRLMDALNALAASTSEDVIAQTGEATANRSAMQEMRSLQPAEFSDLFNRARVVVSHAGIGSILSARKFGKPLIIVPRRHALDEHRNDHQMATARQVEGSQGIYVAWETDALADLLASDLSPATEAMSPAREHLIAHIAKLLS</sequence>
<dbReference type="Pfam" id="PF04101">
    <property type="entry name" value="Glyco_tran_28_C"/>
    <property type="match status" value="1"/>
</dbReference>
<dbReference type="Proteomes" id="UP000238392">
    <property type="component" value="Unassembled WGS sequence"/>
</dbReference>
<evidence type="ECO:0000259" key="1">
    <source>
        <dbReference type="Pfam" id="PF04101"/>
    </source>
</evidence>
<accession>A0A2T0WRK2</accession>
<dbReference type="EMBL" id="PVTQ01000006">
    <property type="protein sequence ID" value="PRY89307.1"/>
    <property type="molecule type" value="Genomic_DNA"/>
</dbReference>
<dbReference type="PANTHER" id="PTHR47043">
    <property type="entry name" value="UDP-N-ACETYLGLUCOSAMINE TRANSFERASE SUBUNIT ALG13"/>
    <property type="match status" value="1"/>
</dbReference>
<dbReference type="PANTHER" id="PTHR47043:SF1">
    <property type="entry name" value="UDP-N-ACETYLGLUCOSAMINE TRANSFERASE SUBUNIT ALG13"/>
    <property type="match status" value="1"/>
</dbReference>
<dbReference type="OrthoDB" id="7186565at2"/>
<reference evidence="2 3" key="1">
    <citation type="submission" date="2018-03" db="EMBL/GenBank/DDBJ databases">
        <title>Genomic Encyclopedia of Archaeal and Bacterial Type Strains, Phase II (KMG-II): from individual species to whole genera.</title>
        <authorList>
            <person name="Goeker M."/>
        </authorList>
    </citation>
    <scope>NUCLEOTIDE SEQUENCE [LARGE SCALE GENOMIC DNA]</scope>
    <source>
        <strain evidence="2 3">DSM 100212</strain>
    </source>
</reference>
<dbReference type="GO" id="GO:0016758">
    <property type="term" value="F:hexosyltransferase activity"/>
    <property type="evidence" value="ECO:0007669"/>
    <property type="project" value="InterPro"/>
</dbReference>
<dbReference type="Gene3D" id="3.40.50.2000">
    <property type="entry name" value="Glycogen Phosphorylase B"/>
    <property type="match status" value="1"/>
</dbReference>
<protein>
    <submittedName>
        <fullName evidence="2">UDP-N-acetylglucosamine transferase subunit ALG13</fullName>
    </submittedName>
</protein>
<keyword evidence="3" id="KW-1185">Reference proteome</keyword>
<dbReference type="AlphaFoldDB" id="A0A2T0WRK2"/>
<name>A0A2T0WRK2_9RHOB</name>
<proteinExistence type="predicted"/>
<feature type="domain" description="Glycosyl transferase family 28 C-terminal" evidence="1">
    <location>
        <begin position="2"/>
        <end position="111"/>
    </location>
</feature>
<keyword evidence="2" id="KW-0808">Transferase</keyword>
<evidence type="ECO:0000313" key="2">
    <source>
        <dbReference type="EMBL" id="PRY89307.1"/>
    </source>
</evidence>
<dbReference type="RefSeq" id="WP_106264285.1">
    <property type="nucleotide sequence ID" value="NZ_PVTQ01000006.1"/>
</dbReference>
<organism evidence="2 3">
    <name type="scientific">Donghicola tyrosinivorans</name>
    <dbReference type="NCBI Taxonomy" id="1652492"/>
    <lineage>
        <taxon>Bacteria</taxon>
        <taxon>Pseudomonadati</taxon>
        <taxon>Pseudomonadota</taxon>
        <taxon>Alphaproteobacteria</taxon>
        <taxon>Rhodobacterales</taxon>
        <taxon>Roseobacteraceae</taxon>
        <taxon>Donghicola</taxon>
    </lineage>
</organism>
<dbReference type="GO" id="GO:0006488">
    <property type="term" value="P:dolichol-linked oligosaccharide biosynthetic process"/>
    <property type="evidence" value="ECO:0007669"/>
    <property type="project" value="TreeGrafter"/>
</dbReference>
<gene>
    <name evidence="2" type="ORF">CLV74_1069</name>
</gene>